<organism evidence="1 2">
    <name type="scientific">Calocera viscosa (strain TUFC12733)</name>
    <dbReference type="NCBI Taxonomy" id="1330018"/>
    <lineage>
        <taxon>Eukaryota</taxon>
        <taxon>Fungi</taxon>
        <taxon>Dikarya</taxon>
        <taxon>Basidiomycota</taxon>
        <taxon>Agaricomycotina</taxon>
        <taxon>Dacrymycetes</taxon>
        <taxon>Dacrymycetales</taxon>
        <taxon>Dacrymycetaceae</taxon>
        <taxon>Calocera</taxon>
    </lineage>
</organism>
<dbReference type="Proteomes" id="UP000076738">
    <property type="component" value="Unassembled WGS sequence"/>
</dbReference>
<gene>
    <name evidence="1" type="ORF">CALVIDRAFT_385450</name>
</gene>
<keyword evidence="2" id="KW-1185">Reference proteome</keyword>
<name>A0A167Q9B9_CALVF</name>
<dbReference type="AlphaFoldDB" id="A0A167Q9B9"/>
<protein>
    <submittedName>
        <fullName evidence="1">Uncharacterized protein</fullName>
    </submittedName>
</protein>
<dbReference type="EMBL" id="KV417272">
    <property type="protein sequence ID" value="KZO99545.1"/>
    <property type="molecule type" value="Genomic_DNA"/>
</dbReference>
<evidence type="ECO:0000313" key="1">
    <source>
        <dbReference type="EMBL" id="KZO99545.1"/>
    </source>
</evidence>
<sequence>MRCTSLMDRQLARADFERAAMPMDSGGWSMRQLPYLTGAVWLSCFGSIYAAVRWREVRGAEGRLPGMGSWIASVAGWLCEITRAATRPNSVRLGAPGREARLGGSLAACRVRVDSFLLRPGVTTRFSVLAPAAAGWFWLSFPVPCPGWVS</sequence>
<accession>A0A167Q9B9</accession>
<proteinExistence type="predicted"/>
<reference evidence="1 2" key="1">
    <citation type="journal article" date="2016" name="Mol. Biol. Evol.">
        <title>Comparative Genomics of Early-Diverging Mushroom-Forming Fungi Provides Insights into the Origins of Lignocellulose Decay Capabilities.</title>
        <authorList>
            <person name="Nagy L.G."/>
            <person name="Riley R."/>
            <person name="Tritt A."/>
            <person name="Adam C."/>
            <person name="Daum C."/>
            <person name="Floudas D."/>
            <person name="Sun H."/>
            <person name="Yadav J.S."/>
            <person name="Pangilinan J."/>
            <person name="Larsson K.H."/>
            <person name="Matsuura K."/>
            <person name="Barry K."/>
            <person name="Labutti K."/>
            <person name="Kuo R."/>
            <person name="Ohm R.A."/>
            <person name="Bhattacharya S.S."/>
            <person name="Shirouzu T."/>
            <person name="Yoshinaga Y."/>
            <person name="Martin F.M."/>
            <person name="Grigoriev I.V."/>
            <person name="Hibbett D.S."/>
        </authorList>
    </citation>
    <scope>NUCLEOTIDE SEQUENCE [LARGE SCALE GENOMIC DNA]</scope>
    <source>
        <strain evidence="1 2">TUFC12733</strain>
    </source>
</reference>
<evidence type="ECO:0000313" key="2">
    <source>
        <dbReference type="Proteomes" id="UP000076738"/>
    </source>
</evidence>